<protein>
    <submittedName>
        <fullName evidence="8">Integrase</fullName>
    </submittedName>
</protein>
<dbReference type="PANTHER" id="PTHR30349:SF64">
    <property type="entry name" value="PROPHAGE INTEGRASE INTD-RELATED"/>
    <property type="match status" value="1"/>
</dbReference>
<dbReference type="InterPro" id="IPR044068">
    <property type="entry name" value="CB"/>
</dbReference>
<keyword evidence="2 4" id="KW-0238">DNA-binding</keyword>
<evidence type="ECO:0000256" key="1">
    <source>
        <dbReference type="ARBA" id="ARBA00008857"/>
    </source>
</evidence>
<gene>
    <name evidence="8" type="ORF">FB555_001602</name>
</gene>
<dbReference type="EMBL" id="JACGWU010000005">
    <property type="protein sequence ID" value="MBA8829493.1"/>
    <property type="molecule type" value="Genomic_DNA"/>
</dbReference>
<dbReference type="RefSeq" id="WP_182484929.1">
    <property type="nucleotide sequence ID" value="NZ_JACGWU010000005.1"/>
</dbReference>
<dbReference type="SUPFAM" id="SSF56349">
    <property type="entry name" value="DNA breaking-rejoining enzymes"/>
    <property type="match status" value="1"/>
</dbReference>
<evidence type="ECO:0000256" key="5">
    <source>
        <dbReference type="SAM" id="MobiDB-lite"/>
    </source>
</evidence>
<dbReference type="PROSITE" id="PS51900">
    <property type="entry name" value="CB"/>
    <property type="match status" value="1"/>
</dbReference>
<sequence length="377" mass="42296">MGKAETKRGLGNIRPLPSGRYQLRYTDPNGNSKTAGTYGTKALAERALLNISKAIDGGTYNEQQGIYEGDLDPKTLTLLELGTHWRQLRRNRRGQPLSPNTLAEYQRLVGVVLEPLNSKPIREITTGQIAKWWEPESRRAPRQANAAYKHLNTLFKYAVKNRWLSENPCTIEGANVYVPDQQPNVPDIQQIEIIESETAEPFRTVIALAAWGGLRKGEILELRRKDIEQVRDVDGATWLVVDISRGVVWDNTESIVRVPKTAGSIRKVTLPQRVNSVVVKHLATIPINPDALLFSSDPQGTKHWGEWKINKPWERARALAGYAGSFHSLRSFAATQYGLQGATVAELMDRLGHRNVRTAMRYQRTTGREMNLLSGMG</sequence>
<dbReference type="PANTHER" id="PTHR30349">
    <property type="entry name" value="PHAGE INTEGRASE-RELATED"/>
    <property type="match status" value="1"/>
</dbReference>
<dbReference type="Proteomes" id="UP000524237">
    <property type="component" value="Unassembled WGS sequence"/>
</dbReference>
<dbReference type="AlphaFoldDB" id="A0A7W3JUL0"/>
<evidence type="ECO:0000259" key="7">
    <source>
        <dbReference type="PROSITE" id="PS51900"/>
    </source>
</evidence>
<evidence type="ECO:0000313" key="8">
    <source>
        <dbReference type="EMBL" id="MBA8829493.1"/>
    </source>
</evidence>
<evidence type="ECO:0000313" key="9">
    <source>
        <dbReference type="Proteomes" id="UP000524237"/>
    </source>
</evidence>
<dbReference type="InterPro" id="IPR002104">
    <property type="entry name" value="Integrase_catalytic"/>
</dbReference>
<dbReference type="PROSITE" id="PS51898">
    <property type="entry name" value="TYR_RECOMBINASE"/>
    <property type="match status" value="1"/>
</dbReference>
<evidence type="ECO:0000256" key="4">
    <source>
        <dbReference type="PROSITE-ProRule" id="PRU01248"/>
    </source>
</evidence>
<keyword evidence="9" id="KW-1185">Reference proteome</keyword>
<comment type="similarity">
    <text evidence="1">Belongs to the 'phage' integrase family.</text>
</comment>
<dbReference type="GO" id="GO:0015074">
    <property type="term" value="P:DNA integration"/>
    <property type="evidence" value="ECO:0007669"/>
    <property type="project" value="InterPro"/>
</dbReference>
<dbReference type="InterPro" id="IPR013762">
    <property type="entry name" value="Integrase-like_cat_sf"/>
</dbReference>
<dbReference type="Gene3D" id="1.10.443.10">
    <property type="entry name" value="Intergrase catalytic core"/>
    <property type="match status" value="1"/>
</dbReference>
<dbReference type="Pfam" id="PF00589">
    <property type="entry name" value="Phage_integrase"/>
    <property type="match status" value="1"/>
</dbReference>
<dbReference type="InterPro" id="IPR011010">
    <property type="entry name" value="DNA_brk_join_enz"/>
</dbReference>
<evidence type="ECO:0000259" key="6">
    <source>
        <dbReference type="PROSITE" id="PS51898"/>
    </source>
</evidence>
<dbReference type="CDD" id="cd00397">
    <property type="entry name" value="DNA_BRE_C"/>
    <property type="match status" value="1"/>
</dbReference>
<proteinExistence type="inferred from homology"/>
<dbReference type="InterPro" id="IPR050090">
    <property type="entry name" value="Tyrosine_recombinase_XerCD"/>
</dbReference>
<dbReference type="Gene3D" id="1.10.150.130">
    <property type="match status" value="1"/>
</dbReference>
<feature type="domain" description="Core-binding (CB)" evidence="7">
    <location>
        <begin position="76"/>
        <end position="159"/>
    </location>
</feature>
<evidence type="ECO:0000256" key="2">
    <source>
        <dbReference type="ARBA" id="ARBA00023125"/>
    </source>
</evidence>
<feature type="region of interest" description="Disordered" evidence="5">
    <location>
        <begin position="1"/>
        <end position="36"/>
    </location>
</feature>
<feature type="domain" description="Tyr recombinase" evidence="6">
    <location>
        <begin position="181"/>
        <end position="375"/>
    </location>
</feature>
<name>A0A7W3JUL0_9MICO</name>
<dbReference type="GO" id="GO:0003677">
    <property type="term" value="F:DNA binding"/>
    <property type="evidence" value="ECO:0007669"/>
    <property type="project" value="UniProtKB-UniRule"/>
</dbReference>
<dbReference type="Pfam" id="PF26003">
    <property type="entry name" value="Integrase_N_phage"/>
    <property type="match status" value="1"/>
</dbReference>
<organism evidence="8 9">
    <name type="scientific">Alpinimonas psychrophila</name>
    <dbReference type="NCBI Taxonomy" id="748908"/>
    <lineage>
        <taxon>Bacteria</taxon>
        <taxon>Bacillati</taxon>
        <taxon>Actinomycetota</taxon>
        <taxon>Actinomycetes</taxon>
        <taxon>Micrococcales</taxon>
        <taxon>Microbacteriaceae</taxon>
        <taxon>Alpinimonas</taxon>
    </lineage>
</organism>
<comment type="caution">
    <text evidence="8">The sequence shown here is derived from an EMBL/GenBank/DDBJ whole genome shotgun (WGS) entry which is preliminary data.</text>
</comment>
<keyword evidence="3" id="KW-0233">DNA recombination</keyword>
<reference evidence="8 9" key="1">
    <citation type="submission" date="2020-07" db="EMBL/GenBank/DDBJ databases">
        <title>Sequencing the genomes of 1000 actinobacteria strains.</title>
        <authorList>
            <person name="Klenk H.-P."/>
        </authorList>
    </citation>
    <scope>NUCLEOTIDE SEQUENCE [LARGE SCALE GENOMIC DNA]</scope>
    <source>
        <strain evidence="8 9">DSM 23737</strain>
    </source>
</reference>
<dbReference type="InterPro" id="IPR058717">
    <property type="entry name" value="Phage_L5_Integrase_N"/>
</dbReference>
<evidence type="ECO:0000256" key="3">
    <source>
        <dbReference type="ARBA" id="ARBA00023172"/>
    </source>
</evidence>
<dbReference type="GO" id="GO:0006310">
    <property type="term" value="P:DNA recombination"/>
    <property type="evidence" value="ECO:0007669"/>
    <property type="project" value="UniProtKB-KW"/>
</dbReference>
<dbReference type="InterPro" id="IPR010998">
    <property type="entry name" value="Integrase_recombinase_N"/>
</dbReference>
<accession>A0A7W3JUL0</accession>